<gene>
    <name evidence="2" type="ORF">DME_LOCUS10403</name>
</gene>
<reference evidence="2 4" key="2">
    <citation type="submission" date="2018-11" db="EMBL/GenBank/DDBJ databases">
        <authorList>
            <consortium name="Pathogen Informatics"/>
        </authorList>
    </citation>
    <scope>NUCLEOTIDE SEQUENCE [LARGE SCALE GENOMIC DNA]</scope>
</reference>
<dbReference type="Proteomes" id="UP000274756">
    <property type="component" value="Unassembled WGS sequence"/>
</dbReference>
<proteinExistence type="predicted"/>
<dbReference type="Proteomes" id="UP000038040">
    <property type="component" value="Unplaced"/>
</dbReference>
<dbReference type="STRING" id="318479.A0A158Q5X7"/>
<evidence type="ECO:0000259" key="1">
    <source>
        <dbReference type="Pfam" id="PF04155"/>
    </source>
</evidence>
<dbReference type="EMBL" id="UYYG01001215">
    <property type="protein sequence ID" value="VDN60430.1"/>
    <property type="molecule type" value="Genomic_DNA"/>
</dbReference>
<dbReference type="OrthoDB" id="5831900at2759"/>
<protein>
    <submittedName>
        <fullName evidence="5">Ground-like domain-containing protein</fullName>
    </submittedName>
</protein>
<reference evidence="5" key="1">
    <citation type="submission" date="2016-04" db="UniProtKB">
        <authorList>
            <consortium name="WormBaseParasite"/>
        </authorList>
    </citation>
    <scope>IDENTIFICATION</scope>
</reference>
<dbReference type="Pfam" id="PF04155">
    <property type="entry name" value="Ground-like"/>
    <property type="match status" value="1"/>
</dbReference>
<organism evidence="3 5">
    <name type="scientific">Dracunculus medinensis</name>
    <name type="common">Guinea worm</name>
    <dbReference type="NCBI Taxonomy" id="318479"/>
    <lineage>
        <taxon>Eukaryota</taxon>
        <taxon>Metazoa</taxon>
        <taxon>Ecdysozoa</taxon>
        <taxon>Nematoda</taxon>
        <taxon>Chromadorea</taxon>
        <taxon>Rhabditida</taxon>
        <taxon>Spirurina</taxon>
        <taxon>Dracunculoidea</taxon>
        <taxon>Dracunculidae</taxon>
        <taxon>Dracunculus</taxon>
    </lineage>
</organism>
<dbReference type="InterPro" id="IPR007284">
    <property type="entry name" value="Ground-like_dom"/>
</dbReference>
<dbReference type="PANTHER" id="PTHR31967">
    <property type="entry name" value="GROUNDHOG (HEDGEHOG-LIKE FAMILY)-RELATED"/>
    <property type="match status" value="1"/>
</dbReference>
<evidence type="ECO:0000313" key="4">
    <source>
        <dbReference type="Proteomes" id="UP000274756"/>
    </source>
</evidence>
<dbReference type="WBParaSite" id="DME_0000853601-mRNA-1">
    <property type="protein sequence ID" value="DME_0000853601-mRNA-1"/>
    <property type="gene ID" value="DME_0000853601"/>
</dbReference>
<name>A0A158Q5X7_DRAME</name>
<evidence type="ECO:0000313" key="2">
    <source>
        <dbReference type="EMBL" id="VDN60430.1"/>
    </source>
</evidence>
<keyword evidence="4" id="KW-1185">Reference proteome</keyword>
<sequence length="87" mass="10220">MCCNKTLEEMMHQSYQELRNERNWQSKLCICDSHRIATHAEKFFNHSFETVVSGGDFAAKVHYHSSFLCKIEMHGTYMLAYGTPLWI</sequence>
<feature type="domain" description="Ground-like" evidence="1">
    <location>
        <begin position="1"/>
        <end position="81"/>
    </location>
</feature>
<dbReference type="AlphaFoldDB" id="A0A158Q5X7"/>
<evidence type="ECO:0000313" key="5">
    <source>
        <dbReference type="WBParaSite" id="DME_0000853601-mRNA-1"/>
    </source>
</evidence>
<evidence type="ECO:0000313" key="3">
    <source>
        <dbReference type="Proteomes" id="UP000038040"/>
    </source>
</evidence>
<accession>A0A158Q5X7</accession>